<reference evidence="3" key="1">
    <citation type="submission" date="2021-07" db="EMBL/GenBank/DDBJ databases">
        <authorList>
            <person name="Durling M."/>
        </authorList>
    </citation>
    <scope>NUCLEOTIDE SEQUENCE</scope>
</reference>
<feature type="transmembrane region" description="Helical" evidence="2">
    <location>
        <begin position="370"/>
        <end position="390"/>
    </location>
</feature>
<organism evidence="3 4">
    <name type="scientific">Hymenoscyphus fraxineus</name>
    <dbReference type="NCBI Taxonomy" id="746836"/>
    <lineage>
        <taxon>Eukaryota</taxon>
        <taxon>Fungi</taxon>
        <taxon>Dikarya</taxon>
        <taxon>Ascomycota</taxon>
        <taxon>Pezizomycotina</taxon>
        <taxon>Leotiomycetes</taxon>
        <taxon>Helotiales</taxon>
        <taxon>Helotiaceae</taxon>
        <taxon>Hymenoscyphus</taxon>
    </lineage>
</organism>
<evidence type="ECO:0000256" key="1">
    <source>
        <dbReference type="SAM" id="MobiDB-lite"/>
    </source>
</evidence>
<dbReference type="Proteomes" id="UP000696280">
    <property type="component" value="Unassembled WGS sequence"/>
</dbReference>
<sequence length="508" mass="55807">MPASLGGRLRQKDERNDQIVVTLMGAGAGPPKEDDGSSGEIPSASRPSALSSTDLLHQLLRGKQLRPNTTLATLSNMSKHALRPRADICHFCDFLLARPTRAARPRLPISTSRSNNTTTRLFSARHPNFQGVKRSTPTSAALKGRPSNSHNARQPGRQYVRDTSSLSALPPLEQAFEDVVVQYKSLLSMPEVPSEGQVNSFLASCERVADLLVAERSPNPLKKKENKDLAASALLELDDPAEVETPFSRPPAALQRMQDELSKMADEVISHPPVFISPEALEMYVYVQATLKKPEFLAKAFYLYANKPIAQEGSSPIKYKEQNPDKVSNAVPKAVADRALETAIDAKDLDAAMDLVAFSYATKAFRRAKFIRLGLVPAVGVVVAPVSAYAVASQLAHLQTTMETGMATNVAFTGLVAYLGFTATIGIVALTTANDQMDRVTWTPGLPLRERWIREDERAAIDKIAGAWGFREIWKRGEEEGEEWDTLREWIGLKGMILDRTELMEGME</sequence>
<name>A0A9N9KTL1_9HELO</name>
<keyword evidence="2" id="KW-0812">Transmembrane</keyword>
<dbReference type="OrthoDB" id="5360701at2759"/>
<protein>
    <submittedName>
        <fullName evidence="3">Uncharacterized protein</fullName>
    </submittedName>
</protein>
<dbReference type="AlphaFoldDB" id="A0A9N9KTL1"/>
<proteinExistence type="predicted"/>
<keyword evidence="4" id="KW-1185">Reference proteome</keyword>
<evidence type="ECO:0000313" key="3">
    <source>
        <dbReference type="EMBL" id="CAG8953229.1"/>
    </source>
</evidence>
<gene>
    <name evidence="3" type="ORF">HYFRA_00003431</name>
</gene>
<dbReference type="EMBL" id="CAJVRL010000049">
    <property type="protein sequence ID" value="CAG8953229.1"/>
    <property type="molecule type" value="Genomic_DNA"/>
</dbReference>
<feature type="transmembrane region" description="Helical" evidence="2">
    <location>
        <begin position="410"/>
        <end position="430"/>
    </location>
</feature>
<feature type="region of interest" description="Disordered" evidence="1">
    <location>
        <begin position="24"/>
        <end position="49"/>
    </location>
</feature>
<keyword evidence="2" id="KW-0472">Membrane</keyword>
<accession>A0A9N9KTL1</accession>
<evidence type="ECO:0000313" key="4">
    <source>
        <dbReference type="Proteomes" id="UP000696280"/>
    </source>
</evidence>
<keyword evidence="2" id="KW-1133">Transmembrane helix</keyword>
<evidence type="ECO:0000256" key="2">
    <source>
        <dbReference type="SAM" id="Phobius"/>
    </source>
</evidence>
<feature type="region of interest" description="Disordered" evidence="1">
    <location>
        <begin position="121"/>
        <end position="161"/>
    </location>
</feature>
<comment type="caution">
    <text evidence="3">The sequence shown here is derived from an EMBL/GenBank/DDBJ whole genome shotgun (WGS) entry which is preliminary data.</text>
</comment>